<accession>A0A897MZU0</accession>
<sequence>MRRRRYLGTIGAVLGSVSSAGCMGLAPLGPENESPEYPGGTLVVENTDQAAVDVSVTASPEEYDASLDTTVGDGVTLVWREFVTAERGDVVTLAAQIREEGAPIEFQFLPAGGDGDSPPEVARLTVKNAVEASATWTATKGN</sequence>
<protein>
    <submittedName>
        <fullName evidence="1">Uncharacterized protein</fullName>
    </submittedName>
</protein>
<dbReference type="AlphaFoldDB" id="A0A897MZU0"/>
<dbReference type="PROSITE" id="PS51257">
    <property type="entry name" value="PROKAR_LIPOPROTEIN"/>
    <property type="match status" value="1"/>
</dbReference>
<proteinExistence type="predicted"/>
<evidence type="ECO:0000313" key="1">
    <source>
        <dbReference type="EMBL" id="QSG04399.1"/>
    </source>
</evidence>
<name>A0A897MZU0_9EURY</name>
<reference evidence="1" key="1">
    <citation type="submission" date="2020-11" db="EMBL/GenBank/DDBJ databases">
        <title>Carbohydrate-dependent, anaerobic sulfur respiration: A novel catabolism in halophilic archaea.</title>
        <authorList>
            <person name="Sorokin D.Y."/>
            <person name="Messina E."/>
            <person name="Smedile F."/>
            <person name="La Cono V."/>
            <person name="Hallsworth J.E."/>
            <person name="Yakimov M.M."/>
        </authorList>
    </citation>
    <scope>NUCLEOTIDE SEQUENCE</scope>
    <source>
        <strain evidence="1">HSR12-1</strain>
    </source>
</reference>
<gene>
    <name evidence="1" type="ORF">HSR121_0038</name>
</gene>
<evidence type="ECO:0000313" key="2">
    <source>
        <dbReference type="Proteomes" id="UP000663525"/>
    </source>
</evidence>
<dbReference type="EMBL" id="CP064787">
    <property type="protein sequence ID" value="QSG04399.1"/>
    <property type="molecule type" value="Genomic_DNA"/>
</dbReference>
<dbReference type="RefSeq" id="WP_229113876.1">
    <property type="nucleotide sequence ID" value="NZ_CP064787.1"/>
</dbReference>
<dbReference type="GeneID" id="68853700"/>
<dbReference type="Proteomes" id="UP000663525">
    <property type="component" value="Chromosome"/>
</dbReference>
<organism evidence="1 2">
    <name type="scientific">Halapricum desulfuricans</name>
    <dbReference type="NCBI Taxonomy" id="2841257"/>
    <lineage>
        <taxon>Archaea</taxon>
        <taxon>Methanobacteriati</taxon>
        <taxon>Methanobacteriota</taxon>
        <taxon>Stenosarchaea group</taxon>
        <taxon>Halobacteria</taxon>
        <taxon>Halobacteriales</taxon>
        <taxon>Haloarculaceae</taxon>
        <taxon>Halapricum</taxon>
    </lineage>
</organism>